<reference evidence="2 5" key="2">
    <citation type="submission" date="2023-11" db="EMBL/GenBank/DDBJ databases">
        <title>MicrobeMod: A computational toolkit for identifying prokaryotic methylation and restriction-modification with nanopore sequencing.</title>
        <authorList>
            <person name="Crits-Christoph A."/>
            <person name="Kang S.C."/>
            <person name="Lee H."/>
            <person name="Ostrov N."/>
        </authorList>
    </citation>
    <scope>NUCLEOTIDE SEQUENCE [LARGE SCALE GENOMIC DNA]</scope>
    <source>
        <strain evidence="2 5">ATCC BAA-571</strain>
    </source>
</reference>
<dbReference type="Proteomes" id="UP000182413">
    <property type="component" value="Unassembled WGS sequence"/>
</dbReference>
<evidence type="ECO:0000313" key="4">
    <source>
        <dbReference type="Proteomes" id="UP000182413"/>
    </source>
</evidence>
<organism evidence="3 4">
    <name type="scientific">Ectopseudomonas alcaliphila</name>
    <dbReference type="NCBI Taxonomy" id="101564"/>
    <lineage>
        <taxon>Bacteria</taxon>
        <taxon>Pseudomonadati</taxon>
        <taxon>Pseudomonadota</taxon>
        <taxon>Gammaproteobacteria</taxon>
        <taxon>Pseudomonadales</taxon>
        <taxon>Pseudomonadaceae</taxon>
        <taxon>Ectopseudomonas</taxon>
    </lineage>
</organism>
<dbReference type="InterPro" id="IPR014976">
    <property type="entry name" value="AbpA_HamA_C"/>
</dbReference>
<proteinExistence type="predicted"/>
<dbReference type="AlphaFoldDB" id="A0A1G7E7J3"/>
<evidence type="ECO:0000313" key="5">
    <source>
        <dbReference type="Proteomes" id="UP001278050"/>
    </source>
</evidence>
<accession>A0A1G7E7J3</accession>
<keyword evidence="5" id="KW-1185">Reference proteome</keyword>
<dbReference type="OrthoDB" id="785623at2"/>
<dbReference type="EMBL" id="JAWXXP010000001">
    <property type="protein sequence ID" value="MDX5990734.1"/>
    <property type="molecule type" value="Genomic_DNA"/>
</dbReference>
<dbReference type="Pfam" id="PF08878">
    <property type="entry name" value="HamA"/>
    <property type="match status" value="1"/>
</dbReference>
<evidence type="ECO:0000259" key="1">
    <source>
        <dbReference type="Pfam" id="PF08878"/>
    </source>
</evidence>
<sequence length="289" mass="32904">MEHPENFLSLVISDAGNAGDNLALCAGFERGDWRRDQFASHVMEWLPEFALSHAELREMGHHNAIKLTKKAAKIVYQTEKYGLRGEFGEIFLHIAIRQIYKTVPAVSKIYYKSSVNETVKGFDAVHVVKNGGDLELWIGETKFYNEITRAIRDVCEEIVNHLETDYLRSEFILIQNKIDESWSEAKELKTLLDENTSLDKVFKRACIPVLLTYDSDVVKAASESNEQYIEGLKLEVENAFNSLRSKLGAAYKERFGQDLPVTLHVILIPLKEKVSLIAAMDQRLKALQL</sequence>
<evidence type="ECO:0000313" key="3">
    <source>
        <dbReference type="EMBL" id="SDE59661.1"/>
    </source>
</evidence>
<name>A0A1G7E7J3_9GAMM</name>
<dbReference type="Proteomes" id="UP001278050">
    <property type="component" value="Unassembled WGS sequence"/>
</dbReference>
<protein>
    <submittedName>
        <fullName evidence="2">DUF1837 domain-containing protein</fullName>
    </submittedName>
</protein>
<evidence type="ECO:0000313" key="2">
    <source>
        <dbReference type="EMBL" id="MDX5990734.1"/>
    </source>
</evidence>
<gene>
    <name evidence="3" type="ORF">SAMN05216575_103229</name>
    <name evidence="2" type="ORF">SIM71_01540</name>
</gene>
<feature type="domain" description="Anti-bacteriophage protein A/HamA C-terminal" evidence="1">
    <location>
        <begin position="18"/>
        <end position="284"/>
    </location>
</feature>
<dbReference type="RefSeq" id="WP_074678911.1">
    <property type="nucleotide sequence ID" value="NZ_CBCSET010000001.1"/>
</dbReference>
<reference evidence="3 4" key="1">
    <citation type="submission" date="2016-10" db="EMBL/GenBank/DDBJ databases">
        <authorList>
            <person name="de Groot N.N."/>
        </authorList>
    </citation>
    <scope>NUCLEOTIDE SEQUENCE [LARGE SCALE GENOMIC DNA]</scope>
    <source>
        <strain evidence="3 4">JCM 10630</strain>
    </source>
</reference>
<dbReference type="EMBL" id="FNAE01000003">
    <property type="protein sequence ID" value="SDE59661.1"/>
    <property type="molecule type" value="Genomic_DNA"/>
</dbReference>